<evidence type="ECO:0000313" key="2">
    <source>
        <dbReference type="Proteomes" id="UP000002640"/>
    </source>
</evidence>
<name>G4YRJ7_PHYSP</name>
<protein>
    <submittedName>
        <fullName evidence="1">Uncharacterized protein</fullName>
    </submittedName>
</protein>
<dbReference type="Proteomes" id="UP000002640">
    <property type="component" value="Unassembled WGS sequence"/>
</dbReference>
<feature type="non-terminal residue" evidence="1">
    <location>
        <position position="68"/>
    </location>
</feature>
<keyword evidence="2" id="KW-1185">Reference proteome</keyword>
<proteinExistence type="predicted"/>
<feature type="non-terminal residue" evidence="1">
    <location>
        <position position="1"/>
    </location>
</feature>
<dbReference type="GeneID" id="20652692"/>
<dbReference type="RefSeq" id="XP_009518750.1">
    <property type="nucleotide sequence ID" value="XM_009520455.1"/>
</dbReference>
<reference evidence="1 2" key="1">
    <citation type="journal article" date="2006" name="Science">
        <title>Phytophthora genome sequences uncover evolutionary origins and mechanisms of pathogenesis.</title>
        <authorList>
            <person name="Tyler B.M."/>
            <person name="Tripathy S."/>
            <person name="Zhang X."/>
            <person name="Dehal P."/>
            <person name="Jiang R.H."/>
            <person name="Aerts A."/>
            <person name="Arredondo F.D."/>
            <person name="Baxter L."/>
            <person name="Bensasson D."/>
            <person name="Beynon J.L."/>
            <person name="Chapman J."/>
            <person name="Damasceno C.M."/>
            <person name="Dorrance A.E."/>
            <person name="Dou D."/>
            <person name="Dickerman A.W."/>
            <person name="Dubchak I.L."/>
            <person name="Garbelotto M."/>
            <person name="Gijzen M."/>
            <person name="Gordon S.G."/>
            <person name="Govers F."/>
            <person name="Grunwald N.J."/>
            <person name="Huang W."/>
            <person name="Ivors K.L."/>
            <person name="Jones R.W."/>
            <person name="Kamoun S."/>
            <person name="Krampis K."/>
            <person name="Lamour K.H."/>
            <person name="Lee M.K."/>
            <person name="McDonald W.H."/>
            <person name="Medina M."/>
            <person name="Meijer H.J."/>
            <person name="Nordberg E.K."/>
            <person name="Maclean D.J."/>
            <person name="Ospina-Giraldo M.D."/>
            <person name="Morris P.F."/>
            <person name="Phuntumart V."/>
            <person name="Putnam N.H."/>
            <person name="Rash S."/>
            <person name="Rose J.K."/>
            <person name="Sakihama Y."/>
            <person name="Salamov A.A."/>
            <person name="Savidor A."/>
            <person name="Scheuring C.F."/>
            <person name="Smith B.M."/>
            <person name="Sobral B.W."/>
            <person name="Terry A."/>
            <person name="Torto-Alalibo T.A."/>
            <person name="Win J."/>
            <person name="Xu Z."/>
            <person name="Zhang H."/>
            <person name="Grigoriev I.V."/>
            <person name="Rokhsar D.S."/>
            <person name="Boore J.L."/>
        </authorList>
    </citation>
    <scope>NUCLEOTIDE SEQUENCE [LARGE SCALE GENOMIC DNA]</scope>
    <source>
        <strain evidence="1 2">P6497</strain>
    </source>
</reference>
<gene>
    <name evidence="1" type="ORF">PHYSODRAFT_442098</name>
</gene>
<accession>G4YRJ7</accession>
<dbReference type="EMBL" id="JH159152">
    <property type="protein sequence ID" value="EGZ23462.1"/>
    <property type="molecule type" value="Genomic_DNA"/>
</dbReference>
<dbReference type="AlphaFoldDB" id="G4YRJ7"/>
<dbReference type="KEGG" id="psoj:PHYSODRAFT_442098"/>
<dbReference type="InParanoid" id="G4YRJ7"/>
<sequence>LNVFNLLQGSKKATDPSQFDINVYLQNKVGAKGKCRHCGRVVPWARARVISHKRANCYGISSAEKAFY</sequence>
<organism evidence="1 2">
    <name type="scientific">Phytophthora sojae (strain P6497)</name>
    <name type="common">Soybean stem and root rot agent</name>
    <name type="synonym">Phytophthora megasperma f. sp. glycines</name>
    <dbReference type="NCBI Taxonomy" id="1094619"/>
    <lineage>
        <taxon>Eukaryota</taxon>
        <taxon>Sar</taxon>
        <taxon>Stramenopiles</taxon>
        <taxon>Oomycota</taxon>
        <taxon>Peronosporomycetes</taxon>
        <taxon>Peronosporales</taxon>
        <taxon>Peronosporaceae</taxon>
        <taxon>Phytophthora</taxon>
    </lineage>
</organism>
<evidence type="ECO:0000313" key="1">
    <source>
        <dbReference type="EMBL" id="EGZ23462.1"/>
    </source>
</evidence>
<dbReference type="OMA" id="SHKRANC"/>